<protein>
    <submittedName>
        <fullName evidence="2">Hypothetical_protein</fullName>
    </submittedName>
</protein>
<evidence type="ECO:0000313" key="2">
    <source>
        <dbReference type="EMBL" id="CAL6081586.1"/>
    </source>
</evidence>
<sequence>MACSSNCNNVVLKSEQILLEQWQLIQGCDINNYYMQYYIYSVSRVHRGYPSRPPLASSERTNQLCVRTSASCKIHSFPRAFCHGRIALVLPDSGPRYDGSSRCGKPVCPEPSLRLGEAGAARKENVWQPVPGVVSRRYFEVA</sequence>
<accession>A0AA86VU21</accession>
<gene>
    <name evidence="2" type="ORF">HINF_LOCUS60415</name>
    <name evidence="1" type="ORF">HINF_LOCUS65958</name>
</gene>
<keyword evidence="3" id="KW-1185">Reference proteome</keyword>
<reference evidence="1" key="1">
    <citation type="submission" date="2023-06" db="EMBL/GenBank/DDBJ databases">
        <authorList>
            <person name="Kurt Z."/>
        </authorList>
    </citation>
    <scope>NUCLEOTIDE SEQUENCE</scope>
</reference>
<dbReference type="EMBL" id="CAXDID020000353">
    <property type="protein sequence ID" value="CAL6081586.1"/>
    <property type="molecule type" value="Genomic_DNA"/>
</dbReference>
<name>A0AA86VU21_9EUKA</name>
<dbReference type="EMBL" id="CATOUU010001184">
    <property type="protein sequence ID" value="CAI9978313.1"/>
    <property type="molecule type" value="Genomic_DNA"/>
</dbReference>
<dbReference type="Proteomes" id="UP001642409">
    <property type="component" value="Unassembled WGS sequence"/>
</dbReference>
<dbReference type="AlphaFoldDB" id="A0AA86VU21"/>
<evidence type="ECO:0000313" key="1">
    <source>
        <dbReference type="EMBL" id="CAI9978313.1"/>
    </source>
</evidence>
<comment type="caution">
    <text evidence="1">The sequence shown here is derived from an EMBL/GenBank/DDBJ whole genome shotgun (WGS) entry which is preliminary data.</text>
</comment>
<evidence type="ECO:0000313" key="3">
    <source>
        <dbReference type="Proteomes" id="UP001642409"/>
    </source>
</evidence>
<proteinExistence type="predicted"/>
<organism evidence="1">
    <name type="scientific">Hexamita inflata</name>
    <dbReference type="NCBI Taxonomy" id="28002"/>
    <lineage>
        <taxon>Eukaryota</taxon>
        <taxon>Metamonada</taxon>
        <taxon>Diplomonadida</taxon>
        <taxon>Hexamitidae</taxon>
        <taxon>Hexamitinae</taxon>
        <taxon>Hexamita</taxon>
    </lineage>
</organism>
<reference evidence="2 3" key="2">
    <citation type="submission" date="2024-07" db="EMBL/GenBank/DDBJ databases">
        <authorList>
            <person name="Akdeniz Z."/>
        </authorList>
    </citation>
    <scope>NUCLEOTIDE SEQUENCE [LARGE SCALE GENOMIC DNA]</scope>
</reference>